<protein>
    <submittedName>
        <fullName evidence="1">Uncharacterized protein</fullName>
    </submittedName>
</protein>
<name>A0A1M5E5N6_9RHOB</name>
<proteinExistence type="predicted"/>
<gene>
    <name evidence="1" type="ORF">SAMN05444273_11132</name>
</gene>
<dbReference type="AlphaFoldDB" id="A0A1M5E5N6"/>
<evidence type="ECO:0000313" key="2">
    <source>
        <dbReference type="Proteomes" id="UP000184144"/>
    </source>
</evidence>
<dbReference type="Proteomes" id="UP000184144">
    <property type="component" value="Unassembled WGS sequence"/>
</dbReference>
<reference evidence="2" key="1">
    <citation type="submission" date="2016-11" db="EMBL/GenBank/DDBJ databases">
        <authorList>
            <person name="Varghese N."/>
            <person name="Submissions S."/>
        </authorList>
    </citation>
    <scope>NUCLEOTIDE SEQUENCE [LARGE SCALE GENOMIC DNA]</scope>
    <source>
        <strain evidence="2">DSM 100566</strain>
    </source>
</reference>
<dbReference type="EMBL" id="FQUV01000011">
    <property type="protein sequence ID" value="SHF74506.1"/>
    <property type="molecule type" value="Genomic_DNA"/>
</dbReference>
<sequence>MLQSEKPGVGAKFLDPNTIPKGAENVGFNATHRIHPWELETLANQILTVPKTAQFKSRKNRKERSWRSFGNAISCVNTLRSLEDEESWFWKKDGGVLVEMARLASRQFAWQRGYANMAQFYRNVYIYGQGECAKYFKETNGLSINSFNRTGFVLHAAFTGRPILKLDEDWERLGVTQDDVNKTLALICQPFTKAEQKARLNLKVLQPTAYRASEFRKFPCIEFTDSARRIRCPIPELILERTTSGLFYDVADGGGAVRNDYARRFEAYCLEYLTLMLPGLIWCGETKYGTRKAKFDTPDIICKLDGQIKLALECKATRMSQAAMFGRKPTDERGFEDMAKAVFQLWRYFSHCRRGLTGHDLSPGALGVILTLDNWLAMSGPLRDHVLAEAGKMADAKDALIIDEDRRPVVFVAIDQLERTLATADEDAFLAAVAEGANECIGWMLDGVHKRLMGDDMPRGEKYPFAHRLGEVLPWWDDHHSRAE</sequence>
<accession>A0A1M5E5N6</accession>
<organism evidence="1 2">
    <name type="scientific">Litoreibacter ascidiaceicola</name>
    <dbReference type="NCBI Taxonomy" id="1486859"/>
    <lineage>
        <taxon>Bacteria</taxon>
        <taxon>Pseudomonadati</taxon>
        <taxon>Pseudomonadota</taxon>
        <taxon>Alphaproteobacteria</taxon>
        <taxon>Rhodobacterales</taxon>
        <taxon>Roseobacteraceae</taxon>
        <taxon>Litoreibacter</taxon>
    </lineage>
</organism>
<evidence type="ECO:0000313" key="1">
    <source>
        <dbReference type="EMBL" id="SHF74506.1"/>
    </source>
</evidence>
<keyword evidence="2" id="KW-1185">Reference proteome</keyword>